<dbReference type="PANTHER" id="PTHR43429:SF3">
    <property type="entry name" value="NITRITE REDUCTASE [NAD(P)H]"/>
    <property type="match status" value="1"/>
</dbReference>
<dbReference type="InterPro" id="IPR050260">
    <property type="entry name" value="FAD-bd_OxRdtase"/>
</dbReference>
<gene>
    <name evidence="10" type="ORF">B5J93_08375</name>
</gene>
<dbReference type="PANTHER" id="PTHR43429">
    <property type="entry name" value="PYRIDINE NUCLEOTIDE-DISULFIDE OXIDOREDUCTASE DOMAIN-CONTAINING"/>
    <property type="match status" value="1"/>
</dbReference>
<dbReference type="PRINTS" id="PR00411">
    <property type="entry name" value="PNDRDTASEI"/>
</dbReference>
<evidence type="ECO:0000256" key="4">
    <source>
        <dbReference type="ARBA" id="ARBA00022630"/>
    </source>
</evidence>
<evidence type="ECO:0000256" key="7">
    <source>
        <dbReference type="ARBA" id="ARBA00022982"/>
    </source>
</evidence>
<dbReference type="Pfam" id="PF00301">
    <property type="entry name" value="Rubredoxin"/>
    <property type="match status" value="1"/>
</dbReference>
<dbReference type="InterPro" id="IPR023753">
    <property type="entry name" value="FAD/NAD-binding_dom"/>
</dbReference>
<protein>
    <recommendedName>
        <fullName evidence="9">Rubredoxin-like domain-containing protein</fullName>
    </recommendedName>
</protein>
<feature type="domain" description="Rubredoxin-like" evidence="9">
    <location>
        <begin position="31"/>
        <end position="82"/>
    </location>
</feature>
<evidence type="ECO:0000256" key="8">
    <source>
        <dbReference type="ARBA" id="ARBA00023004"/>
    </source>
</evidence>
<keyword evidence="3" id="KW-0813">Transport</keyword>
<evidence type="ECO:0000256" key="1">
    <source>
        <dbReference type="ARBA" id="ARBA00001974"/>
    </source>
</evidence>
<comment type="cofactor">
    <cofactor evidence="1">
        <name>FAD</name>
        <dbReference type="ChEBI" id="CHEBI:57692"/>
    </cofactor>
</comment>
<dbReference type="Gene3D" id="2.20.28.10">
    <property type="match status" value="1"/>
</dbReference>
<dbReference type="InterPro" id="IPR024935">
    <property type="entry name" value="Rubredoxin_dom"/>
</dbReference>
<evidence type="ECO:0000313" key="10">
    <source>
        <dbReference type="EMBL" id="OPH37206.1"/>
    </source>
</evidence>
<comment type="caution">
    <text evidence="10">The sequence shown here is derived from an EMBL/GenBank/DDBJ whole genome shotgun (WGS) entry which is preliminary data.</text>
</comment>
<dbReference type="InterPro" id="IPR018527">
    <property type="entry name" value="Rubredoxin_Fe_BS"/>
</dbReference>
<dbReference type="PRINTS" id="PR00368">
    <property type="entry name" value="FADPNR"/>
</dbReference>
<evidence type="ECO:0000256" key="6">
    <source>
        <dbReference type="ARBA" id="ARBA00022827"/>
    </source>
</evidence>
<dbReference type="Gene3D" id="3.50.50.60">
    <property type="entry name" value="FAD/NAD(P)-binding domain"/>
    <property type="match status" value="2"/>
</dbReference>
<evidence type="ECO:0000256" key="5">
    <source>
        <dbReference type="ARBA" id="ARBA00022723"/>
    </source>
</evidence>
<dbReference type="Proteomes" id="UP000190777">
    <property type="component" value="Unassembled WGS sequence"/>
</dbReference>
<organism evidence="10 11">
    <name type="scientific">Moraxella equi</name>
    <dbReference type="NCBI Taxonomy" id="60442"/>
    <lineage>
        <taxon>Bacteria</taxon>
        <taxon>Pseudomonadati</taxon>
        <taxon>Pseudomonadota</taxon>
        <taxon>Gammaproteobacteria</taxon>
        <taxon>Moraxellales</taxon>
        <taxon>Moraxellaceae</taxon>
        <taxon>Moraxella</taxon>
    </lineage>
</organism>
<keyword evidence="11" id="KW-1185">Reference proteome</keyword>
<dbReference type="Pfam" id="PF07992">
    <property type="entry name" value="Pyr_redox_2"/>
    <property type="match status" value="1"/>
</dbReference>
<name>A0ABX3NKP1_9GAMM</name>
<dbReference type="InterPro" id="IPR036188">
    <property type="entry name" value="FAD/NAD-bd_sf"/>
</dbReference>
<keyword evidence="8" id="KW-0408">Iron</keyword>
<keyword evidence="6" id="KW-0274">FAD</keyword>
<keyword evidence="5" id="KW-0479">Metal-binding</keyword>
<sequence length="471" mass="51518">MNPKFVRLSISFNLYKKVIMTTSPTDGRGAWRKFICLACGYIYDEELGDPEDGLPAGTRFEDIPDDWQCPLCGVRKSDFEPYEETSHIATAVVFDRTERGVVIIGAGLAGWAMVDALRALDKDLLITLISADDADRYHKPMLSVALSQNKGRAELVRATGSQSALDNNVRLLAKTYVTNIDTHTQNLHTTRGRVYYDKLILAIGASPAYPPTIAKEMAWHVNHLERFDELKSRLTTPKHVAIIGAGMIGTELSEDLIKAGHKVSLIDVHPRPLSALLPAMAGERILNAIVALGVNWLGHSMVKGVNATAHGYEIDLFDCDSETVSPLLVDEIIVATGLQVHKRLPLRANLTFNKHTGIAVNPQTLQTSVPDIYALGDCISIDGVPCRYVAPHRSQASVIAGQIIQQDGQSTIYKHTLPMIRLKNKCISVTANGLPKGVGDWHVLSDDDNGLVLEMREHGNVVATATIKSPQ</sequence>
<dbReference type="PROSITE" id="PS50903">
    <property type="entry name" value="RUBREDOXIN_LIKE"/>
    <property type="match status" value="1"/>
</dbReference>
<dbReference type="CDD" id="cd00730">
    <property type="entry name" value="rubredoxin"/>
    <property type="match status" value="1"/>
</dbReference>
<evidence type="ECO:0000259" key="9">
    <source>
        <dbReference type="PROSITE" id="PS50903"/>
    </source>
</evidence>
<evidence type="ECO:0000256" key="3">
    <source>
        <dbReference type="ARBA" id="ARBA00022448"/>
    </source>
</evidence>
<dbReference type="PRINTS" id="PR00163">
    <property type="entry name" value="RUBREDOXIN"/>
</dbReference>
<dbReference type="InterPro" id="IPR024934">
    <property type="entry name" value="Rubredoxin-like_dom"/>
</dbReference>
<keyword evidence="4" id="KW-0285">Flavoprotein</keyword>
<dbReference type="PROSITE" id="PS00202">
    <property type="entry name" value="RUBREDOXIN"/>
    <property type="match status" value="1"/>
</dbReference>
<accession>A0ABX3NKP1</accession>
<evidence type="ECO:0000256" key="2">
    <source>
        <dbReference type="ARBA" id="ARBA00006442"/>
    </source>
</evidence>
<reference evidence="10 11" key="1">
    <citation type="submission" date="2017-03" db="EMBL/GenBank/DDBJ databases">
        <title>Draft genome sequence of Moraxella equi CCUG 4950T type strain.</title>
        <authorList>
            <person name="Salva-Serra F."/>
            <person name="Engstrom-Jakobsson H."/>
            <person name="Thorell K."/>
            <person name="Jaen-Luchoro D."/>
            <person name="Gonzales-Siles L."/>
            <person name="Karlsson R."/>
            <person name="Yazdan S."/>
            <person name="Boulund F."/>
            <person name="Johnning A."/>
            <person name="Engstrand L."/>
            <person name="Kristiansson E."/>
            <person name="Moore E."/>
        </authorList>
    </citation>
    <scope>NUCLEOTIDE SEQUENCE [LARGE SCALE GENOMIC DNA]</scope>
    <source>
        <strain evidence="10 11">CCUG 4950</strain>
    </source>
</reference>
<comment type="similarity">
    <text evidence="2">Belongs to the FAD-dependent oxidoreductase family.</text>
</comment>
<keyword evidence="7" id="KW-0249">Electron transport</keyword>
<proteinExistence type="inferred from homology"/>
<dbReference type="SUPFAM" id="SSF51905">
    <property type="entry name" value="FAD/NAD(P)-binding domain"/>
    <property type="match status" value="2"/>
</dbReference>
<dbReference type="SUPFAM" id="SSF57802">
    <property type="entry name" value="Rubredoxin-like"/>
    <property type="match status" value="1"/>
</dbReference>
<evidence type="ECO:0000313" key="11">
    <source>
        <dbReference type="Proteomes" id="UP000190777"/>
    </source>
</evidence>
<dbReference type="EMBL" id="MXAP01000081">
    <property type="protein sequence ID" value="OPH37206.1"/>
    <property type="molecule type" value="Genomic_DNA"/>
</dbReference>